<dbReference type="OrthoDB" id="9793561at2"/>
<dbReference type="EMBL" id="SOQX01000006">
    <property type="protein sequence ID" value="TDX99990.1"/>
    <property type="molecule type" value="Genomic_DNA"/>
</dbReference>
<dbReference type="Proteomes" id="UP000294914">
    <property type="component" value="Unassembled WGS sequence"/>
</dbReference>
<sequence length="248" mass="27294">MNSKMCSVALASLFTVTMPQYGWAQDQEGELFGGALSGNVMFSSDYVFRGITQTSNLPQIQGDLAWSHSSGMYAGIWASNTNFGGGDASMEFDPFIGFSRGIADTGLSYDIGYWSYNYPGGDELNYWEIYGILSHQTGPLGLSGSVWYADNYFGDDFFDDVSSLAYDATVSYQMTDKWSVSARVGQQTFDETAGLADQDYLYYDVGASMAWQDYTLGLRWHDTDGVEPDLATESDSDGSLVFSLTRSF</sequence>
<evidence type="ECO:0000313" key="3">
    <source>
        <dbReference type="Proteomes" id="UP000294914"/>
    </source>
</evidence>
<keyword evidence="3" id="KW-1185">Reference proteome</keyword>
<gene>
    <name evidence="2" type="ORF">EDC23_2151</name>
</gene>
<accession>A0A4R8IHB1</accession>
<feature type="chain" id="PRO_5020695004" evidence="1">
    <location>
        <begin position="25"/>
        <end position="248"/>
    </location>
</feature>
<dbReference type="InterPro" id="IPR010239">
    <property type="entry name" value="CHP02001"/>
</dbReference>
<dbReference type="AlphaFoldDB" id="A0A4R8IHB1"/>
<evidence type="ECO:0000256" key="1">
    <source>
        <dbReference type="SAM" id="SignalP"/>
    </source>
</evidence>
<dbReference type="NCBIfam" id="TIGR02001">
    <property type="entry name" value="gcw_chp"/>
    <property type="match status" value="1"/>
</dbReference>
<reference evidence="2 3" key="1">
    <citation type="submission" date="2019-03" db="EMBL/GenBank/DDBJ databases">
        <title>Genomic Encyclopedia of Type Strains, Phase IV (KMG-IV): sequencing the most valuable type-strain genomes for metagenomic binning, comparative biology and taxonomic classification.</title>
        <authorList>
            <person name="Goeker M."/>
        </authorList>
    </citation>
    <scope>NUCLEOTIDE SEQUENCE [LARGE SCALE GENOMIC DNA]</scope>
    <source>
        <strain evidence="2 3">DSM 16326</strain>
    </source>
</reference>
<name>A0A4R8IHB1_9GAMM</name>
<comment type="caution">
    <text evidence="2">The sequence shown here is derived from an EMBL/GenBank/DDBJ whole genome shotgun (WGS) entry which is preliminary data.</text>
</comment>
<keyword evidence="1" id="KW-0732">Signal</keyword>
<dbReference type="RefSeq" id="WP_134084358.1">
    <property type="nucleotide sequence ID" value="NZ_SOQX01000006.1"/>
</dbReference>
<proteinExistence type="predicted"/>
<dbReference type="Pfam" id="PF09694">
    <property type="entry name" value="Gcw_chp"/>
    <property type="match status" value="1"/>
</dbReference>
<dbReference type="SUPFAM" id="SSF56935">
    <property type="entry name" value="Porins"/>
    <property type="match status" value="1"/>
</dbReference>
<evidence type="ECO:0000313" key="2">
    <source>
        <dbReference type="EMBL" id="TDX99990.1"/>
    </source>
</evidence>
<organism evidence="2 3">
    <name type="scientific">Thiohalophilus thiocyanatoxydans</name>
    <dbReference type="NCBI Taxonomy" id="381308"/>
    <lineage>
        <taxon>Bacteria</taxon>
        <taxon>Pseudomonadati</taxon>
        <taxon>Pseudomonadota</taxon>
        <taxon>Gammaproteobacteria</taxon>
        <taxon>Thiohalomonadales</taxon>
        <taxon>Thiohalophilaceae</taxon>
        <taxon>Thiohalophilus</taxon>
    </lineage>
</organism>
<feature type="signal peptide" evidence="1">
    <location>
        <begin position="1"/>
        <end position="24"/>
    </location>
</feature>
<protein>
    <submittedName>
        <fullName evidence="2">Uncharacterized protein (TIGR02001 family)</fullName>
    </submittedName>
</protein>